<dbReference type="InterPro" id="IPR015358">
    <property type="entry name" value="Tscrpt_reg_MerR_DNA-bd"/>
</dbReference>
<dbReference type="Pfam" id="PF00376">
    <property type="entry name" value="MerR"/>
    <property type="match status" value="1"/>
</dbReference>
<dbReference type="AlphaFoldDB" id="A0A365U9T4"/>
<dbReference type="GO" id="GO:0003700">
    <property type="term" value="F:DNA-binding transcription factor activity"/>
    <property type="evidence" value="ECO:0007669"/>
    <property type="project" value="InterPro"/>
</dbReference>
<evidence type="ECO:0000256" key="3">
    <source>
        <dbReference type="ARBA" id="ARBA00023015"/>
    </source>
</evidence>
<dbReference type="SUPFAM" id="SSF46955">
    <property type="entry name" value="Putative DNA-binding domain"/>
    <property type="match status" value="1"/>
</dbReference>
<comment type="caution">
    <text evidence="7">The sequence shown here is derived from an EMBL/GenBank/DDBJ whole genome shotgun (WGS) entry which is preliminary data.</text>
</comment>
<dbReference type="Gene3D" id="1.10.1660.10">
    <property type="match status" value="1"/>
</dbReference>
<dbReference type="Pfam" id="PF09278">
    <property type="entry name" value="MerR-DNA-bind"/>
    <property type="match status" value="1"/>
</dbReference>
<keyword evidence="3" id="KW-0805">Transcription regulation</keyword>
<keyword evidence="4" id="KW-0238">DNA-binding</keyword>
<evidence type="ECO:0000313" key="8">
    <source>
        <dbReference type="Proteomes" id="UP000253370"/>
    </source>
</evidence>
<name>A0A365U9T4_9RHOB</name>
<proteinExistence type="predicted"/>
<keyword evidence="5" id="KW-0804">Transcription</keyword>
<dbReference type="NCBIfam" id="TIGR02044">
    <property type="entry name" value="CueR"/>
    <property type="match status" value="1"/>
</dbReference>
<evidence type="ECO:0000256" key="1">
    <source>
        <dbReference type="ARBA" id="ARBA00004496"/>
    </source>
</evidence>
<sequence>MNISRAAEAAGLPVKTVRYYADIGLVAPAGRSASGYREYDDATVRKLAFVRRAREFGFSIEECRELLGLYEDRGRSSADVKRIAEKRLAEIEAKQRALQALHDELSVLVRACHGDDRPDCPIIDSLA</sequence>
<dbReference type="PROSITE" id="PS50937">
    <property type="entry name" value="HTH_MERR_2"/>
    <property type="match status" value="1"/>
</dbReference>
<gene>
    <name evidence="7" type="primary">cueR</name>
    <name evidence="7" type="ORF">DRV85_08350</name>
</gene>
<dbReference type="RefSeq" id="WP_113288987.1">
    <property type="nucleotide sequence ID" value="NZ_QNTQ01000006.1"/>
</dbReference>
<evidence type="ECO:0000256" key="4">
    <source>
        <dbReference type="ARBA" id="ARBA00023125"/>
    </source>
</evidence>
<accession>A0A365U9T4</accession>
<comment type="subcellular location">
    <subcellularLocation>
        <location evidence="1">Cytoplasm</location>
    </subcellularLocation>
</comment>
<dbReference type="InterPro" id="IPR011789">
    <property type="entry name" value="CueR"/>
</dbReference>
<organism evidence="7 8">
    <name type="scientific">Rhodosalinus halophilus</name>
    <dbReference type="NCBI Taxonomy" id="2259333"/>
    <lineage>
        <taxon>Bacteria</taxon>
        <taxon>Pseudomonadati</taxon>
        <taxon>Pseudomonadota</taxon>
        <taxon>Alphaproteobacteria</taxon>
        <taxon>Rhodobacterales</taxon>
        <taxon>Paracoccaceae</taxon>
        <taxon>Rhodosalinus</taxon>
    </lineage>
</organism>
<keyword evidence="8" id="KW-1185">Reference proteome</keyword>
<dbReference type="InterPro" id="IPR009061">
    <property type="entry name" value="DNA-bd_dom_put_sf"/>
</dbReference>
<keyword evidence="2" id="KW-0963">Cytoplasm</keyword>
<evidence type="ECO:0000256" key="5">
    <source>
        <dbReference type="ARBA" id="ARBA00023163"/>
    </source>
</evidence>
<dbReference type="GO" id="GO:0005737">
    <property type="term" value="C:cytoplasm"/>
    <property type="evidence" value="ECO:0007669"/>
    <property type="project" value="UniProtKB-SubCell"/>
</dbReference>
<dbReference type="PRINTS" id="PR00040">
    <property type="entry name" value="HTHMERR"/>
</dbReference>
<dbReference type="EMBL" id="QNTQ01000006">
    <property type="protein sequence ID" value="RBI85729.1"/>
    <property type="molecule type" value="Genomic_DNA"/>
</dbReference>
<feature type="domain" description="HTH merR-type" evidence="6">
    <location>
        <begin position="1"/>
        <end position="69"/>
    </location>
</feature>
<dbReference type="OrthoDB" id="9802944at2"/>
<evidence type="ECO:0000259" key="6">
    <source>
        <dbReference type="PROSITE" id="PS50937"/>
    </source>
</evidence>
<dbReference type="Proteomes" id="UP000253370">
    <property type="component" value="Unassembled WGS sequence"/>
</dbReference>
<dbReference type="SMART" id="SM00422">
    <property type="entry name" value="HTH_MERR"/>
    <property type="match status" value="1"/>
</dbReference>
<protein>
    <submittedName>
        <fullName evidence="7">Cu(I)-responsive transcriptional regulator</fullName>
    </submittedName>
</protein>
<evidence type="ECO:0000256" key="2">
    <source>
        <dbReference type="ARBA" id="ARBA00022490"/>
    </source>
</evidence>
<dbReference type="GO" id="GO:0005507">
    <property type="term" value="F:copper ion binding"/>
    <property type="evidence" value="ECO:0007669"/>
    <property type="project" value="InterPro"/>
</dbReference>
<dbReference type="InterPro" id="IPR000551">
    <property type="entry name" value="MerR-type_HTH_dom"/>
</dbReference>
<reference evidence="7 8" key="1">
    <citation type="submission" date="2018-07" db="EMBL/GenBank/DDBJ databases">
        <title>Rhodosalinus sp. strain E84T genomic sequence and assembly.</title>
        <authorList>
            <person name="Liu Z.-W."/>
            <person name="Lu D.-C."/>
        </authorList>
    </citation>
    <scope>NUCLEOTIDE SEQUENCE [LARGE SCALE GENOMIC DNA]</scope>
    <source>
        <strain evidence="7 8">E84</strain>
    </source>
</reference>
<dbReference type="GO" id="GO:0003677">
    <property type="term" value="F:DNA binding"/>
    <property type="evidence" value="ECO:0007669"/>
    <property type="project" value="UniProtKB-KW"/>
</dbReference>
<dbReference type="CDD" id="cd01108">
    <property type="entry name" value="HTH_CueR"/>
    <property type="match status" value="1"/>
</dbReference>
<dbReference type="PANTHER" id="PTHR30204:SF94">
    <property type="entry name" value="HEAVY METAL-DEPENDENT TRANSCRIPTIONAL REGULATOR HI_0293-RELATED"/>
    <property type="match status" value="1"/>
</dbReference>
<dbReference type="GO" id="GO:0045893">
    <property type="term" value="P:positive regulation of DNA-templated transcription"/>
    <property type="evidence" value="ECO:0007669"/>
    <property type="project" value="InterPro"/>
</dbReference>
<dbReference type="PANTHER" id="PTHR30204">
    <property type="entry name" value="REDOX-CYCLING DRUG-SENSING TRANSCRIPTIONAL ACTIVATOR SOXR"/>
    <property type="match status" value="1"/>
</dbReference>
<dbReference type="InterPro" id="IPR047057">
    <property type="entry name" value="MerR_fam"/>
</dbReference>
<evidence type="ECO:0000313" key="7">
    <source>
        <dbReference type="EMBL" id="RBI85729.1"/>
    </source>
</evidence>